<reference evidence="8" key="1">
    <citation type="submission" date="2025-08" db="UniProtKB">
        <authorList>
            <consortium name="RefSeq"/>
        </authorList>
    </citation>
    <scope>IDENTIFICATION</scope>
</reference>
<keyword evidence="1" id="KW-0479">Metal-binding</keyword>
<proteinExistence type="predicted"/>
<dbReference type="Gene3D" id="2.60.40.420">
    <property type="entry name" value="Cupredoxins - blue copper proteins"/>
    <property type="match status" value="1"/>
</dbReference>
<dbReference type="InterPro" id="IPR003245">
    <property type="entry name" value="Phytocyanin_dom"/>
</dbReference>
<dbReference type="CDD" id="cd11013">
    <property type="entry name" value="Plantacyanin"/>
    <property type="match status" value="1"/>
</dbReference>
<gene>
    <name evidence="8" type="primary">LOC120263031</name>
</gene>
<dbReference type="InterPro" id="IPR008972">
    <property type="entry name" value="Cupredoxin"/>
</dbReference>
<dbReference type="PROSITE" id="PS51485">
    <property type="entry name" value="PHYTOCYANIN"/>
    <property type="match status" value="1"/>
</dbReference>
<accession>A0AB40BHR5</accession>
<evidence type="ECO:0000256" key="4">
    <source>
        <dbReference type="ARBA" id="ARBA00082491"/>
    </source>
</evidence>
<evidence type="ECO:0000256" key="1">
    <source>
        <dbReference type="ARBA" id="ARBA00022723"/>
    </source>
</evidence>
<feature type="domain" description="Phytocyanin" evidence="6">
    <location>
        <begin position="32"/>
        <end position="127"/>
    </location>
</feature>
<evidence type="ECO:0000313" key="8">
    <source>
        <dbReference type="RefSeq" id="XP_039126892.1"/>
    </source>
</evidence>
<dbReference type="FunFam" id="2.60.40.420:FF:000013">
    <property type="entry name" value="basic blue protein-like"/>
    <property type="match status" value="1"/>
</dbReference>
<protein>
    <recommendedName>
        <fullName evidence="4">Plantacyanin</fullName>
    </recommendedName>
</protein>
<keyword evidence="3" id="KW-1015">Disulfide bond</keyword>
<dbReference type="RefSeq" id="XP_039126892.1">
    <property type="nucleotide sequence ID" value="XM_039270958.1"/>
</dbReference>
<dbReference type="PANTHER" id="PTHR33021:SF9">
    <property type="entry name" value="PUTATIVE, EXPRESSED-RELATED"/>
    <property type="match status" value="1"/>
</dbReference>
<dbReference type="GO" id="GO:0005886">
    <property type="term" value="C:plasma membrane"/>
    <property type="evidence" value="ECO:0007669"/>
    <property type="project" value="TreeGrafter"/>
</dbReference>
<dbReference type="Proteomes" id="UP001515500">
    <property type="component" value="Chromosome 6"/>
</dbReference>
<keyword evidence="5" id="KW-0732">Signal</keyword>
<dbReference type="GO" id="GO:0009055">
    <property type="term" value="F:electron transfer activity"/>
    <property type="evidence" value="ECO:0007669"/>
    <property type="project" value="InterPro"/>
</dbReference>
<keyword evidence="7" id="KW-1185">Reference proteome</keyword>
<name>A0AB40BHR5_DIOCR</name>
<evidence type="ECO:0000313" key="7">
    <source>
        <dbReference type="Proteomes" id="UP001515500"/>
    </source>
</evidence>
<feature type="chain" id="PRO_5044337830" description="Plantacyanin" evidence="5">
    <location>
        <begin position="32"/>
        <end position="127"/>
    </location>
</feature>
<dbReference type="GO" id="GO:0046872">
    <property type="term" value="F:metal ion binding"/>
    <property type="evidence" value="ECO:0007669"/>
    <property type="project" value="UniProtKB-KW"/>
</dbReference>
<dbReference type="PANTHER" id="PTHR33021">
    <property type="entry name" value="BLUE COPPER PROTEIN"/>
    <property type="match status" value="1"/>
</dbReference>
<organism evidence="7 8">
    <name type="scientific">Dioscorea cayennensis subsp. rotundata</name>
    <name type="common">White Guinea yam</name>
    <name type="synonym">Dioscorea rotundata</name>
    <dbReference type="NCBI Taxonomy" id="55577"/>
    <lineage>
        <taxon>Eukaryota</taxon>
        <taxon>Viridiplantae</taxon>
        <taxon>Streptophyta</taxon>
        <taxon>Embryophyta</taxon>
        <taxon>Tracheophyta</taxon>
        <taxon>Spermatophyta</taxon>
        <taxon>Magnoliopsida</taxon>
        <taxon>Liliopsida</taxon>
        <taxon>Dioscoreales</taxon>
        <taxon>Dioscoreaceae</taxon>
        <taxon>Dioscorea</taxon>
    </lineage>
</organism>
<dbReference type="InterPro" id="IPR039391">
    <property type="entry name" value="Phytocyanin-like"/>
</dbReference>
<sequence>MAMGRGSAKMSFGVAFICLLVLQQCFVISHAAIYTVGGNSGWTFNTMNWPQGKRFKAGDVLVFKYDPKVHNTVSVNKAGYNGCTAPRGSKVFTSGNDRIRLVKGTNYFICSFAGHCQAGMKVAVTAS</sequence>
<evidence type="ECO:0000256" key="3">
    <source>
        <dbReference type="ARBA" id="ARBA00023157"/>
    </source>
</evidence>
<dbReference type="GeneID" id="120263031"/>
<keyword evidence="2" id="KW-0186">Copper</keyword>
<dbReference type="SUPFAM" id="SSF49503">
    <property type="entry name" value="Cupredoxins"/>
    <property type="match status" value="1"/>
</dbReference>
<evidence type="ECO:0000256" key="5">
    <source>
        <dbReference type="SAM" id="SignalP"/>
    </source>
</evidence>
<evidence type="ECO:0000259" key="6">
    <source>
        <dbReference type="PROSITE" id="PS51485"/>
    </source>
</evidence>
<dbReference type="AlphaFoldDB" id="A0AB40BHR5"/>
<dbReference type="InterPro" id="IPR041844">
    <property type="entry name" value="Plantacyanin"/>
</dbReference>
<evidence type="ECO:0000256" key="2">
    <source>
        <dbReference type="ARBA" id="ARBA00023008"/>
    </source>
</evidence>
<dbReference type="Pfam" id="PF02298">
    <property type="entry name" value="Cu_bind_like"/>
    <property type="match status" value="1"/>
</dbReference>
<feature type="signal peptide" evidence="5">
    <location>
        <begin position="1"/>
        <end position="31"/>
    </location>
</feature>